<comment type="caution">
    <text evidence="2">The sequence shown here is derived from an EMBL/GenBank/DDBJ whole genome shotgun (WGS) entry which is preliminary data.</text>
</comment>
<keyword evidence="3" id="KW-1185">Reference proteome</keyword>
<dbReference type="EMBL" id="JACVVK020000236">
    <property type="protein sequence ID" value="KAK7482927.1"/>
    <property type="molecule type" value="Genomic_DNA"/>
</dbReference>
<accession>A0ABD0K7K9</accession>
<evidence type="ECO:0000313" key="2">
    <source>
        <dbReference type="EMBL" id="KAK7482927.1"/>
    </source>
</evidence>
<gene>
    <name evidence="2" type="ORF">BaRGS_00025827</name>
</gene>
<name>A0ABD0K7K9_9CAEN</name>
<dbReference type="Proteomes" id="UP001519460">
    <property type="component" value="Unassembled WGS sequence"/>
</dbReference>
<evidence type="ECO:0000313" key="3">
    <source>
        <dbReference type="Proteomes" id="UP001519460"/>
    </source>
</evidence>
<reference evidence="2 3" key="1">
    <citation type="journal article" date="2023" name="Sci. Data">
        <title>Genome assembly of the Korean intertidal mud-creeper Batillaria attramentaria.</title>
        <authorList>
            <person name="Patra A.K."/>
            <person name="Ho P.T."/>
            <person name="Jun S."/>
            <person name="Lee S.J."/>
            <person name="Kim Y."/>
            <person name="Won Y.J."/>
        </authorList>
    </citation>
    <scope>NUCLEOTIDE SEQUENCE [LARGE SCALE GENOMIC DNA]</scope>
    <source>
        <strain evidence="2">Wonlab-2016</strain>
    </source>
</reference>
<organism evidence="2 3">
    <name type="scientific">Batillaria attramentaria</name>
    <dbReference type="NCBI Taxonomy" id="370345"/>
    <lineage>
        <taxon>Eukaryota</taxon>
        <taxon>Metazoa</taxon>
        <taxon>Spiralia</taxon>
        <taxon>Lophotrochozoa</taxon>
        <taxon>Mollusca</taxon>
        <taxon>Gastropoda</taxon>
        <taxon>Caenogastropoda</taxon>
        <taxon>Sorbeoconcha</taxon>
        <taxon>Cerithioidea</taxon>
        <taxon>Batillariidae</taxon>
        <taxon>Batillaria</taxon>
    </lineage>
</organism>
<feature type="signal peptide" evidence="1">
    <location>
        <begin position="1"/>
        <end position="24"/>
    </location>
</feature>
<proteinExistence type="predicted"/>
<protein>
    <submittedName>
        <fullName evidence="2">Uncharacterized protein</fullName>
    </submittedName>
</protein>
<feature type="chain" id="PRO_5044751848" evidence="1">
    <location>
        <begin position="25"/>
        <end position="51"/>
    </location>
</feature>
<sequence length="51" mass="5688">MLLSNVHLRLGACLLFWAASHVLASPAPPNAYTEIEKLKERVQILEEAVFP</sequence>
<dbReference type="AlphaFoldDB" id="A0ABD0K7K9"/>
<keyword evidence="1" id="KW-0732">Signal</keyword>
<evidence type="ECO:0000256" key="1">
    <source>
        <dbReference type="SAM" id="SignalP"/>
    </source>
</evidence>
<feature type="non-terminal residue" evidence="2">
    <location>
        <position position="51"/>
    </location>
</feature>